<organism evidence="1">
    <name type="scientific">Calcidiscus leptoporus</name>
    <dbReference type="NCBI Taxonomy" id="127549"/>
    <lineage>
        <taxon>Eukaryota</taxon>
        <taxon>Haptista</taxon>
        <taxon>Haptophyta</taxon>
        <taxon>Prymnesiophyceae</taxon>
        <taxon>Coccolithales</taxon>
        <taxon>Calcidiscaceae</taxon>
        <taxon>Calcidiscus</taxon>
    </lineage>
</organism>
<accession>A0A7S0NU41</accession>
<dbReference type="SUPFAM" id="SSF53335">
    <property type="entry name" value="S-adenosyl-L-methionine-dependent methyltransferases"/>
    <property type="match status" value="1"/>
</dbReference>
<dbReference type="EMBL" id="HBER01016680">
    <property type="protein sequence ID" value="CAD8533183.1"/>
    <property type="molecule type" value="Transcribed_RNA"/>
</dbReference>
<dbReference type="AlphaFoldDB" id="A0A7S0NU41"/>
<dbReference type="InterPro" id="IPR029063">
    <property type="entry name" value="SAM-dependent_MTases_sf"/>
</dbReference>
<name>A0A7S0NU41_9EUKA</name>
<dbReference type="Gene3D" id="3.40.50.150">
    <property type="entry name" value="Vaccinia Virus protein VP39"/>
    <property type="match status" value="1"/>
</dbReference>
<protein>
    <recommendedName>
        <fullName evidence="2">PABS domain-containing protein</fullName>
    </recommendedName>
</protein>
<gene>
    <name evidence="1" type="ORF">CLEP1334_LOCUS8438</name>
</gene>
<reference evidence="1" key="1">
    <citation type="submission" date="2021-01" db="EMBL/GenBank/DDBJ databases">
        <authorList>
            <person name="Corre E."/>
            <person name="Pelletier E."/>
            <person name="Niang G."/>
            <person name="Scheremetjew M."/>
            <person name="Finn R."/>
            <person name="Kale V."/>
            <person name="Holt S."/>
            <person name="Cochrane G."/>
            <person name="Meng A."/>
            <person name="Brown T."/>
            <person name="Cohen L."/>
        </authorList>
    </citation>
    <scope>NUCLEOTIDE SEQUENCE</scope>
    <source>
        <strain evidence="1">RCC1130</strain>
    </source>
</reference>
<evidence type="ECO:0000313" key="1">
    <source>
        <dbReference type="EMBL" id="CAD8533183.1"/>
    </source>
</evidence>
<proteinExistence type="predicted"/>
<evidence type="ECO:0008006" key="2">
    <source>
        <dbReference type="Google" id="ProtNLM"/>
    </source>
</evidence>
<sequence>MQWVSEQAERGAEASERYDAVFVDIFDGTNETPAPFRDAPFLQDVHRLLRGDGVVLMNLHTGEPRLDGQCASAKAAFREAFHCGCYALPVRYQGNTVLAATARPLFGSKEALAREARANAVELGVCTFDPAPRLDRLAPL</sequence>